<organism evidence="3 4">
    <name type="scientific">Microbacterium sediminicola</name>
    <dbReference type="NCBI Taxonomy" id="415210"/>
    <lineage>
        <taxon>Bacteria</taxon>
        <taxon>Bacillati</taxon>
        <taxon>Actinomycetota</taxon>
        <taxon>Actinomycetes</taxon>
        <taxon>Micrococcales</taxon>
        <taxon>Microbacteriaceae</taxon>
        <taxon>Microbacterium</taxon>
    </lineage>
</organism>
<feature type="domain" description="PucR C-terminal helix-turn-helix" evidence="2">
    <location>
        <begin position="446"/>
        <end position="503"/>
    </location>
</feature>
<dbReference type="Proteomes" id="UP001501690">
    <property type="component" value="Unassembled WGS sequence"/>
</dbReference>
<dbReference type="RefSeq" id="WP_344069239.1">
    <property type="nucleotide sequence ID" value="NZ_BAAAPL010000001.1"/>
</dbReference>
<sequence>MGTLPASGPSLRTLLRLGDLNLRLVTPEEELLPGVLDTHIRWVHSSDLPDPTPFLSEDVALLTTGTQFFPPDGEWDVEHYRAYATRLAQQRVRGLGFGTEVVREGVPTDLIRACAETGIPLFEVPYRTPFLAVARANADASAEATYSRQSWALAAQRSLSLAALRTDGVKATVAELSRQVGSWVALFDAGGSIMEQAGPSPTAEVAASLEQAATELTGRAKSATSVTREPGANFTISTLGRAGALRGALAVATASLDYEARGVVGAAVATIGLALEQRDEGEEVLRGLRSGVSLALTEGHLEVARGIAHSAGIVIPDAPFTVGISSRPENPLALTRWMTSHDPGALWSITDDGILLAVKDPSLFDPLTKRFRVQIGTARADRDEEIPAAIRQARLARELGSGTVTTFEDVQEHGLMYGLRAESAEAIATAFLLPIAAHDAAHRTSLVETLRAWFLHDCANESTALALGIHRHTVRARISLAEKLLGRDLAQFSNRAEVWTALELSG</sequence>
<dbReference type="Pfam" id="PF07905">
    <property type="entry name" value="PucR"/>
    <property type="match status" value="1"/>
</dbReference>
<feature type="domain" description="Purine catabolism PurC-like" evidence="1">
    <location>
        <begin position="36"/>
        <end position="136"/>
    </location>
</feature>
<dbReference type="PANTHER" id="PTHR33744">
    <property type="entry name" value="CARBOHYDRATE DIACID REGULATOR"/>
    <property type="match status" value="1"/>
</dbReference>
<name>A0ABN2HRB1_9MICO</name>
<dbReference type="Pfam" id="PF13556">
    <property type="entry name" value="HTH_30"/>
    <property type="match status" value="1"/>
</dbReference>
<protein>
    <submittedName>
        <fullName evidence="3">PucR family transcriptional regulator</fullName>
    </submittedName>
</protein>
<evidence type="ECO:0000259" key="2">
    <source>
        <dbReference type="Pfam" id="PF13556"/>
    </source>
</evidence>
<accession>A0ABN2HRB1</accession>
<dbReference type="InterPro" id="IPR051448">
    <property type="entry name" value="CdaR-like_regulators"/>
</dbReference>
<dbReference type="InterPro" id="IPR012914">
    <property type="entry name" value="PucR_dom"/>
</dbReference>
<dbReference type="Gene3D" id="1.10.10.2840">
    <property type="entry name" value="PucR C-terminal helix-turn-helix domain"/>
    <property type="match status" value="1"/>
</dbReference>
<evidence type="ECO:0000313" key="3">
    <source>
        <dbReference type="EMBL" id="GAA1692220.1"/>
    </source>
</evidence>
<comment type="caution">
    <text evidence="3">The sequence shown here is derived from an EMBL/GenBank/DDBJ whole genome shotgun (WGS) entry which is preliminary data.</text>
</comment>
<evidence type="ECO:0000313" key="4">
    <source>
        <dbReference type="Proteomes" id="UP001501690"/>
    </source>
</evidence>
<evidence type="ECO:0000259" key="1">
    <source>
        <dbReference type="Pfam" id="PF07905"/>
    </source>
</evidence>
<proteinExistence type="predicted"/>
<dbReference type="InterPro" id="IPR025736">
    <property type="entry name" value="PucR_C-HTH_dom"/>
</dbReference>
<dbReference type="EMBL" id="BAAAPL010000001">
    <property type="protein sequence ID" value="GAA1692220.1"/>
    <property type="molecule type" value="Genomic_DNA"/>
</dbReference>
<gene>
    <name evidence="3" type="ORF">GCM10009808_06640</name>
</gene>
<reference evidence="3 4" key="1">
    <citation type="journal article" date="2019" name="Int. J. Syst. Evol. Microbiol.">
        <title>The Global Catalogue of Microorganisms (GCM) 10K type strain sequencing project: providing services to taxonomists for standard genome sequencing and annotation.</title>
        <authorList>
            <consortium name="The Broad Institute Genomics Platform"/>
            <consortium name="The Broad Institute Genome Sequencing Center for Infectious Disease"/>
            <person name="Wu L."/>
            <person name="Ma J."/>
        </authorList>
    </citation>
    <scope>NUCLEOTIDE SEQUENCE [LARGE SCALE GENOMIC DNA]</scope>
    <source>
        <strain evidence="3 4">JCM 15577</strain>
    </source>
</reference>
<dbReference type="PANTHER" id="PTHR33744:SF1">
    <property type="entry name" value="DNA-BINDING TRANSCRIPTIONAL ACTIVATOR ADER"/>
    <property type="match status" value="1"/>
</dbReference>
<keyword evidence="4" id="KW-1185">Reference proteome</keyword>
<dbReference type="InterPro" id="IPR042070">
    <property type="entry name" value="PucR_C-HTH_sf"/>
</dbReference>